<evidence type="ECO:0000313" key="3">
    <source>
        <dbReference type="Proteomes" id="UP000707206"/>
    </source>
</evidence>
<dbReference type="InterPro" id="IPR012338">
    <property type="entry name" value="Beta-lactam/transpept-like"/>
</dbReference>
<proteinExistence type="predicted"/>
<dbReference type="Pfam" id="PF00144">
    <property type="entry name" value="Beta-lactamase"/>
    <property type="match status" value="1"/>
</dbReference>
<dbReference type="Proteomes" id="UP000707206">
    <property type="component" value="Unassembled WGS sequence"/>
</dbReference>
<organism evidence="2 3">
    <name type="scientific">Pelagihabitans pacificus</name>
    <dbReference type="NCBI Taxonomy" id="2696054"/>
    <lineage>
        <taxon>Bacteria</taxon>
        <taxon>Pseudomonadati</taxon>
        <taxon>Bacteroidota</taxon>
        <taxon>Flavobacteriia</taxon>
        <taxon>Flavobacteriales</taxon>
        <taxon>Flavobacteriaceae</taxon>
        <taxon>Pelagihabitans</taxon>
    </lineage>
</organism>
<protein>
    <submittedName>
        <fullName evidence="2">Serine hydrolase</fullName>
    </submittedName>
</protein>
<gene>
    <name evidence="2" type="ORF">FK220_001830</name>
</gene>
<feature type="domain" description="Beta-lactamase-related" evidence="1">
    <location>
        <begin position="78"/>
        <end position="335"/>
    </location>
</feature>
<keyword evidence="2" id="KW-0378">Hydrolase</keyword>
<dbReference type="PANTHER" id="PTHR43283">
    <property type="entry name" value="BETA-LACTAMASE-RELATED"/>
    <property type="match status" value="1"/>
</dbReference>
<name>A0A967AUZ3_9FLAO</name>
<reference evidence="2" key="1">
    <citation type="submission" date="2019-07" db="EMBL/GenBank/DDBJ databases">
        <authorList>
            <person name="De-Chao Zhang Q."/>
        </authorList>
    </citation>
    <scope>NUCLEOTIDE SEQUENCE</scope>
    <source>
        <strain evidence="2">TP-CH-4</strain>
    </source>
</reference>
<dbReference type="InterPro" id="IPR001466">
    <property type="entry name" value="Beta-lactam-related"/>
</dbReference>
<comment type="caution">
    <text evidence="2">The sequence shown here is derived from an EMBL/GenBank/DDBJ whole genome shotgun (WGS) entry which is preliminary data.</text>
</comment>
<dbReference type="RefSeq" id="WP_152572574.1">
    <property type="nucleotide sequence ID" value="NZ_VIKU02000001.1"/>
</dbReference>
<dbReference type="InterPro" id="IPR050789">
    <property type="entry name" value="Diverse_Enzym_Activities"/>
</dbReference>
<keyword evidence="3" id="KW-1185">Reference proteome</keyword>
<evidence type="ECO:0000313" key="2">
    <source>
        <dbReference type="EMBL" id="NHF58062.1"/>
    </source>
</evidence>
<sequence length="366" mass="40174">MKIPVHLIIGISFLVFGCSKDSGDTTIPPVGPEPEVEGLYFPPLDADTWETTSIAELGWNMEAEQPLLDFLEAKNTKAFLLLKDGKIVIEAYMNGSGASSNNAWNSAGKTLSAFIVGLAQQEGFLSLDDSSANYLGSGWSSLSENEEAKITIKHHISMTTGLDYNVANQNCTDANCLTFLNDPGSFWYYHNAPYTLNHAIVAGAIDGDYDSYFDTKLKQAIGMNGAWVQLGYARVYYSTARSMARFGLLNLNMGTWDNNQILADTAYFNEMVNTSQDLNKSYGYLWWLNGKESYRSPGLELQFPGKLIPNAPDDLIAGLGKDDQKLHIVPSKGLVIVRMGDDAGEALLGPSSFDNELWEKINALIN</sequence>
<evidence type="ECO:0000259" key="1">
    <source>
        <dbReference type="Pfam" id="PF00144"/>
    </source>
</evidence>
<dbReference type="EMBL" id="VIKU02000001">
    <property type="protein sequence ID" value="NHF58062.1"/>
    <property type="molecule type" value="Genomic_DNA"/>
</dbReference>
<dbReference type="AlphaFoldDB" id="A0A967AUZ3"/>
<dbReference type="PANTHER" id="PTHR43283:SF7">
    <property type="entry name" value="BETA-LACTAMASE-RELATED DOMAIN-CONTAINING PROTEIN"/>
    <property type="match status" value="1"/>
</dbReference>
<dbReference type="PROSITE" id="PS51257">
    <property type="entry name" value="PROKAR_LIPOPROTEIN"/>
    <property type="match status" value="1"/>
</dbReference>
<dbReference type="SUPFAM" id="SSF56601">
    <property type="entry name" value="beta-lactamase/transpeptidase-like"/>
    <property type="match status" value="1"/>
</dbReference>
<accession>A0A967AUZ3</accession>
<dbReference type="Gene3D" id="3.40.710.10">
    <property type="entry name" value="DD-peptidase/beta-lactamase superfamily"/>
    <property type="match status" value="1"/>
</dbReference>
<reference evidence="2" key="2">
    <citation type="submission" date="2020-03" db="EMBL/GenBank/DDBJ databases">
        <title>Flavobacteriaceae bacterium strain TP-CH-4, a member of the family Flavobacteriaceae isolated from a deep-sea seamount.</title>
        <authorList>
            <person name="Zhang D.-C."/>
        </authorList>
    </citation>
    <scope>NUCLEOTIDE SEQUENCE</scope>
    <source>
        <strain evidence="2">TP-CH-4</strain>
    </source>
</reference>
<dbReference type="GO" id="GO:0016787">
    <property type="term" value="F:hydrolase activity"/>
    <property type="evidence" value="ECO:0007669"/>
    <property type="project" value="UniProtKB-KW"/>
</dbReference>